<accession>A0AAD5MAG3</accession>
<evidence type="ECO:0000256" key="2">
    <source>
        <dbReference type="ARBA" id="ARBA00006595"/>
    </source>
</evidence>
<evidence type="ECO:0000313" key="10">
    <source>
        <dbReference type="EMBL" id="KAJ0407921.1"/>
    </source>
</evidence>
<comment type="caution">
    <text evidence="10">The sequence shown here is derived from an EMBL/GenBank/DDBJ whole genome shotgun (WGS) entry which is preliminary data.</text>
</comment>
<evidence type="ECO:0000256" key="4">
    <source>
        <dbReference type="ARBA" id="ARBA00022692"/>
    </source>
</evidence>
<feature type="transmembrane region" description="Helical" evidence="9">
    <location>
        <begin position="191"/>
        <end position="214"/>
    </location>
</feature>
<protein>
    <submittedName>
        <fullName evidence="10">Uncharacterized protein</fullName>
    </submittedName>
</protein>
<evidence type="ECO:0000313" key="11">
    <source>
        <dbReference type="Proteomes" id="UP001209570"/>
    </source>
</evidence>
<dbReference type="GO" id="GO:0006865">
    <property type="term" value="P:amino acid transport"/>
    <property type="evidence" value="ECO:0007669"/>
    <property type="project" value="UniProtKB-KW"/>
</dbReference>
<dbReference type="EMBL" id="JAKCXM010000016">
    <property type="protein sequence ID" value="KAJ0407921.1"/>
    <property type="molecule type" value="Genomic_DNA"/>
</dbReference>
<comment type="subcellular location">
    <subcellularLocation>
        <location evidence="1">Membrane</location>
        <topology evidence="1">Multi-pass membrane protein</topology>
    </subcellularLocation>
</comment>
<keyword evidence="7 9" id="KW-0472">Membrane</keyword>
<feature type="transmembrane region" description="Helical" evidence="9">
    <location>
        <begin position="341"/>
        <end position="360"/>
    </location>
</feature>
<dbReference type="AlphaFoldDB" id="A0AAD5MAG3"/>
<keyword evidence="3" id="KW-0813">Transport</keyword>
<dbReference type="InterPro" id="IPR052599">
    <property type="entry name" value="SLC43A_AATransporter"/>
</dbReference>
<keyword evidence="5" id="KW-0029">Amino-acid transport</keyword>
<feature type="region of interest" description="Disordered" evidence="8">
    <location>
        <begin position="502"/>
        <end position="532"/>
    </location>
</feature>
<evidence type="ECO:0000256" key="8">
    <source>
        <dbReference type="SAM" id="MobiDB-lite"/>
    </source>
</evidence>
<proteinExistence type="inferred from homology"/>
<evidence type="ECO:0000256" key="5">
    <source>
        <dbReference type="ARBA" id="ARBA00022970"/>
    </source>
</evidence>
<evidence type="ECO:0000256" key="6">
    <source>
        <dbReference type="ARBA" id="ARBA00022989"/>
    </source>
</evidence>
<feature type="transmembrane region" description="Helical" evidence="9">
    <location>
        <begin position="101"/>
        <end position="120"/>
    </location>
</feature>
<comment type="similarity">
    <text evidence="2">Belongs to the SLC43A transporter (TC 2.A.1.44) family.</text>
</comment>
<evidence type="ECO:0000256" key="9">
    <source>
        <dbReference type="SAM" id="Phobius"/>
    </source>
</evidence>
<feature type="transmembrane region" description="Helical" evidence="9">
    <location>
        <begin position="301"/>
        <end position="321"/>
    </location>
</feature>
<dbReference type="PANTHER" id="PTHR20772">
    <property type="entry name" value="PROTEIN FMP42"/>
    <property type="match status" value="1"/>
</dbReference>
<feature type="transmembrane region" description="Helical" evidence="9">
    <location>
        <begin position="367"/>
        <end position="387"/>
    </location>
</feature>
<feature type="transmembrane region" description="Helical" evidence="9">
    <location>
        <begin position="419"/>
        <end position="439"/>
    </location>
</feature>
<feature type="transmembrane region" description="Helical" evidence="9">
    <location>
        <begin position="132"/>
        <end position="153"/>
    </location>
</feature>
<dbReference type="InterPro" id="IPR036259">
    <property type="entry name" value="MFS_trans_sf"/>
</dbReference>
<keyword evidence="4 9" id="KW-0812">Transmembrane</keyword>
<keyword evidence="6 9" id="KW-1133">Transmembrane helix</keyword>
<feature type="transmembrane region" description="Helical" evidence="9">
    <location>
        <begin position="393"/>
        <end position="412"/>
    </location>
</feature>
<dbReference type="Proteomes" id="UP001209570">
    <property type="component" value="Unassembled WGS sequence"/>
</dbReference>
<sequence length="532" mass="57944">MATGAKVATTHVALVVVVLLSDLLFTGIVFGWAPMLLLLLEDEQFHELCVDGEPGDGGDGLLAPCAAQENRLNLIFALAAVTTNAASLPVGVFLDRCGPTVTTVVAGVVEVSALLLLAVADSREFDVFVPAYILLALGGCLTMMASYPASFVVPQHQTAVLAAISCLFDGSSVVFLVLYSLRSVFRLPRRALLIGFAVLAAGVYALLTVLWYLTEHVVRRDDARETVGLLLEKEIPRNSPVSDKAAKQLLKTHYVDYGTLNEEMLSKSMDADEIHALYRSGVIETKLNDMSIRHQLRTFEFAFLLCFASVHVFRTSLYIGSASKVLLNYGDGDRDFLYTKIFSLILPLGFVFVPAIDYVVERRGLTLSLLLTNAIGVLYNALVLVPVLPLQCATFAVFTGFRAFLYAVLSAFTAKTFGLRNLGTLLGIVFSVGSVVSLLEYPAVSLSNSLAHGDLSTTYWLSLALCVALFPLAELYRQRERTRAKRHRQLLARFGSSVLSPDAERPAALSYRRSPCLSDPPLPVSQPKPLQQ</sequence>
<feature type="transmembrane region" description="Helical" evidence="9">
    <location>
        <begin position="459"/>
        <end position="476"/>
    </location>
</feature>
<feature type="transmembrane region" description="Helical" evidence="9">
    <location>
        <begin position="74"/>
        <end position="94"/>
    </location>
</feature>
<feature type="transmembrane region" description="Helical" evidence="9">
    <location>
        <begin position="160"/>
        <end position="179"/>
    </location>
</feature>
<evidence type="ECO:0000256" key="7">
    <source>
        <dbReference type="ARBA" id="ARBA00023136"/>
    </source>
</evidence>
<keyword evidence="11" id="KW-1185">Reference proteome</keyword>
<reference evidence="10" key="1">
    <citation type="submission" date="2021-12" db="EMBL/GenBank/DDBJ databases">
        <title>Prjna785345.</title>
        <authorList>
            <person name="Rujirawat T."/>
            <person name="Krajaejun T."/>
        </authorList>
    </citation>
    <scope>NUCLEOTIDE SEQUENCE</scope>
    <source>
        <strain evidence="10">Pi057C3</strain>
    </source>
</reference>
<evidence type="ECO:0000256" key="3">
    <source>
        <dbReference type="ARBA" id="ARBA00022448"/>
    </source>
</evidence>
<gene>
    <name evidence="10" type="ORF">P43SY_009208</name>
</gene>
<dbReference type="GO" id="GO:0016020">
    <property type="term" value="C:membrane"/>
    <property type="evidence" value="ECO:0007669"/>
    <property type="project" value="UniProtKB-SubCell"/>
</dbReference>
<organism evidence="10 11">
    <name type="scientific">Pythium insidiosum</name>
    <name type="common">Pythiosis disease agent</name>
    <dbReference type="NCBI Taxonomy" id="114742"/>
    <lineage>
        <taxon>Eukaryota</taxon>
        <taxon>Sar</taxon>
        <taxon>Stramenopiles</taxon>
        <taxon>Oomycota</taxon>
        <taxon>Peronosporomycetes</taxon>
        <taxon>Pythiales</taxon>
        <taxon>Pythiaceae</taxon>
        <taxon>Pythium</taxon>
    </lineage>
</organism>
<name>A0AAD5MAG3_PYTIN</name>
<feature type="transmembrane region" description="Helical" evidence="9">
    <location>
        <begin position="12"/>
        <end position="33"/>
    </location>
</feature>
<dbReference type="PANTHER" id="PTHR20772:SF2">
    <property type="entry name" value="PROTEIN FMP42"/>
    <property type="match status" value="1"/>
</dbReference>
<evidence type="ECO:0000256" key="1">
    <source>
        <dbReference type="ARBA" id="ARBA00004141"/>
    </source>
</evidence>
<dbReference type="Gene3D" id="1.20.1250.20">
    <property type="entry name" value="MFS general substrate transporter like domains"/>
    <property type="match status" value="1"/>
</dbReference>
<dbReference type="SUPFAM" id="SSF103473">
    <property type="entry name" value="MFS general substrate transporter"/>
    <property type="match status" value="1"/>
</dbReference>